<organism evidence="4 5">
    <name type="scientific">Pleurotus ostreatus (strain PC15)</name>
    <name type="common">Oyster mushroom</name>
    <dbReference type="NCBI Taxonomy" id="1137138"/>
    <lineage>
        <taxon>Eukaryota</taxon>
        <taxon>Fungi</taxon>
        <taxon>Dikarya</taxon>
        <taxon>Basidiomycota</taxon>
        <taxon>Agaricomycotina</taxon>
        <taxon>Agaricomycetes</taxon>
        <taxon>Agaricomycetidae</taxon>
        <taxon>Agaricales</taxon>
        <taxon>Pleurotineae</taxon>
        <taxon>Pleurotaceae</taxon>
        <taxon>Pleurotus</taxon>
    </lineage>
</organism>
<evidence type="ECO:0000256" key="2">
    <source>
        <dbReference type="SAM" id="MobiDB-lite"/>
    </source>
</evidence>
<dbReference type="VEuPathDB" id="FungiDB:PLEOSDRAFT_1074314"/>
<evidence type="ECO:0000259" key="3">
    <source>
        <dbReference type="PROSITE" id="PS51532"/>
    </source>
</evidence>
<dbReference type="GO" id="GO:0005737">
    <property type="term" value="C:cytoplasm"/>
    <property type="evidence" value="ECO:0007669"/>
    <property type="project" value="UniProtKB-ARBA"/>
</dbReference>
<feature type="compositionally biased region" description="Polar residues" evidence="2">
    <location>
        <begin position="216"/>
        <end position="226"/>
    </location>
</feature>
<evidence type="ECO:0000313" key="4">
    <source>
        <dbReference type="EMBL" id="KDQ31870.1"/>
    </source>
</evidence>
<dbReference type="GO" id="GO:0005634">
    <property type="term" value="C:nucleus"/>
    <property type="evidence" value="ECO:0007669"/>
    <property type="project" value="TreeGrafter"/>
</dbReference>
<dbReference type="InterPro" id="IPR010400">
    <property type="entry name" value="PITH_dom"/>
</dbReference>
<accession>A0A067NY34</accession>
<dbReference type="InterPro" id="IPR008979">
    <property type="entry name" value="Galactose-bd-like_sf"/>
</dbReference>
<reference evidence="5" key="1">
    <citation type="journal article" date="2014" name="Proc. Natl. Acad. Sci. U.S.A.">
        <title>Extensive sampling of basidiomycete genomes demonstrates inadequacy of the white-rot/brown-rot paradigm for wood decay fungi.</title>
        <authorList>
            <person name="Riley R."/>
            <person name="Salamov A.A."/>
            <person name="Brown D.W."/>
            <person name="Nagy L.G."/>
            <person name="Floudas D."/>
            <person name="Held B.W."/>
            <person name="Levasseur A."/>
            <person name="Lombard V."/>
            <person name="Morin E."/>
            <person name="Otillar R."/>
            <person name="Lindquist E.A."/>
            <person name="Sun H."/>
            <person name="LaButti K.M."/>
            <person name="Schmutz J."/>
            <person name="Jabbour D."/>
            <person name="Luo H."/>
            <person name="Baker S.E."/>
            <person name="Pisabarro A.G."/>
            <person name="Walton J.D."/>
            <person name="Blanchette R.A."/>
            <person name="Henrissat B."/>
            <person name="Martin F."/>
            <person name="Cullen D."/>
            <person name="Hibbett D.S."/>
            <person name="Grigoriev I.V."/>
        </authorList>
    </citation>
    <scope>NUCLEOTIDE SEQUENCE [LARGE SCALE GENOMIC DNA]</scope>
    <source>
        <strain evidence="5">PC15</strain>
    </source>
</reference>
<protein>
    <recommendedName>
        <fullName evidence="3">PITH domain-containing protein</fullName>
    </recommendedName>
</protein>
<evidence type="ECO:0000313" key="5">
    <source>
        <dbReference type="Proteomes" id="UP000027073"/>
    </source>
</evidence>
<dbReference type="SUPFAM" id="SSF49785">
    <property type="entry name" value="Galactose-binding domain-like"/>
    <property type="match status" value="1"/>
</dbReference>
<dbReference type="InterPro" id="IPR045099">
    <property type="entry name" value="PITH1-like"/>
</dbReference>
<dbReference type="Proteomes" id="UP000027073">
    <property type="component" value="Unassembled WGS sequence"/>
</dbReference>
<dbReference type="Pfam" id="PF06201">
    <property type="entry name" value="PITH"/>
    <property type="match status" value="1"/>
</dbReference>
<dbReference type="HOGENOM" id="CLU_072377_2_1_1"/>
<dbReference type="PANTHER" id="PTHR12175:SF1">
    <property type="entry name" value="PITH DOMAIN-CONTAINING PROTEIN 1"/>
    <property type="match status" value="1"/>
</dbReference>
<comment type="similarity">
    <text evidence="1">Belongs to the PITHD1 family.</text>
</comment>
<dbReference type="Gene3D" id="2.60.120.470">
    <property type="entry name" value="PITH domain"/>
    <property type="match status" value="1"/>
</dbReference>
<dbReference type="InParanoid" id="A0A067NY34"/>
<dbReference type="AlphaFoldDB" id="A0A067NY34"/>
<feature type="region of interest" description="Disordered" evidence="2">
    <location>
        <begin position="188"/>
        <end position="226"/>
    </location>
</feature>
<dbReference type="PROSITE" id="PS51532">
    <property type="entry name" value="PITH"/>
    <property type="match status" value="1"/>
</dbReference>
<dbReference type="PANTHER" id="PTHR12175">
    <property type="entry name" value="AD039 HT014 THIOREDOXIN FAMILY TRP26"/>
    <property type="match status" value="1"/>
</dbReference>
<sequence length="226" mass="24612">MSDSTANSTASDIGGSDLSNLYSVINRDSVYGLNLSVPEDAKAIIKPWDQREDTSQFIDSGVDDQVIIHIPFSQNVRIRSMILKIGGQSFARVNLCSMDIVSAGRGESTPRRLRIYANHPTIVDFAEAEETKPQLELSLLEGEVSATEYPLRVAAFASINTLSLFFSHAVGDEVSRVYYVGFKGDTTSPRKDGTQKLEIPAANAPDASLVDRVSEKSGSQQTTARH</sequence>
<evidence type="ECO:0000256" key="1">
    <source>
        <dbReference type="ARBA" id="ARBA00025788"/>
    </source>
</evidence>
<proteinExistence type="inferred from homology"/>
<name>A0A067NY34_PLEO1</name>
<feature type="domain" description="PITH" evidence="3">
    <location>
        <begin position="10"/>
        <end position="202"/>
    </location>
</feature>
<gene>
    <name evidence="4" type="ORF">PLEOSDRAFT_1074314</name>
</gene>
<dbReference type="OrthoDB" id="2635at2759"/>
<dbReference type="InterPro" id="IPR037047">
    <property type="entry name" value="PITH_dom_sf"/>
</dbReference>
<dbReference type="EMBL" id="KL198005">
    <property type="protein sequence ID" value="KDQ31870.1"/>
    <property type="molecule type" value="Genomic_DNA"/>
</dbReference>